<feature type="region of interest" description="Disordered" evidence="1">
    <location>
        <begin position="1447"/>
        <end position="1476"/>
    </location>
</feature>
<sequence>MFFSNIARSNIASRLRPWLLEEPDLEIKLGFLSSNGCAKNLAFDPSFLNPLIESCTRLVFKTVKVGELRLRLRPWSTPSILVEVLALHVILAPRETNKPQYVPKYSTTRKKQEVIASLDPEGASLHDAFEKILASDIPADPPMISWADVVTSCSQIKFQDVILELLETSHACLLKVDELSFESEFLHGTSLFRKFFLSLFVPQKGSGLSISCKIMKYGVKENDQIKWITSLLGLSAHVKLLGLHPMSNYMHVPSIEMKLTPEVMHLLPLILHLFSEEQGSVRTGKDMWRTAADKIYHLKLGARYSLQNAVGMVVLWLRYVYTYSSLLTVASKRNALKNSVDRKLIIQGKHDLVLISELEEKLPAQMVVQARRIARDKRFQVSADPEEPVIFFSTFLRKILSPFWLLWKIIFFIFQAVLHFSLGKLLNLNCAIHSSTTLDDVQSSCLSFEEILITCSHSDLGRFCSTKEAKVGDKLKLASFCLTLGQLCLIRQTDETKVSFFVALGEIKLSITASLRDLLKHDLIIKRNHSSKAANHEGIDESKLVLWGEPASLYSRVICNDDSLKPFGILLENDVRDLGSTWKKIRSQLEVNLPHKDTFLLGEIKHFLKDPYVKDGAYGLWKYCLNVGKICLDLDYSSILSGGAMLRQLDDHSQWTTTAGSMPTISSTLSNTVDISGASLENAIELYENKCVGSILNMIPGKDIQVGAVIAGLAIRLSLKDGFPGYIEKDISPVIAPVNSSHWLTLDIGNTEFVIWPASSAVLVAMMAESYFGEARSDYLWLKEPQNFDAYHEEFANDKFVSRGRIAFNACLRSIVVNVSSGFESTKHTHIVEPISITTQASICRDYHHTFYGTTDFHSVALIVISSTAAVLFYMDVLKKLFQLFEDTFLEVDVACNNFSLDDLQSPWALVKKSRDDFTHDFCSLATDHVTNLHNRVFLINATFDIGSVDIILGESRNTRISKYADLSSGNRPYLRSSLNKEGTLGLDLLNLPGFGLGLCFQNSCINLSLEAGTCDVLIDLSGLQAVLLDNQRVMIMSDDMCQMKDILSESLKQSYQFRLAHCRLKTGVKHRCGILGFSYPNNMIHSHDSTKFQTSCEIEDEISSNLDDADLIFESEYHAVSPFKRVDQQTTLKLLIFSGEGIHKIVCKLKGGCIILEELALTKFLHCFQVFSLLISNFPSRIVHVSRELSISKVSGNNLASLNSPSCNEQVMDSVISASSSKIQKATRWSFVDALTIDVTQFSVTLAVAGSYGKVEELIIEVDLLIRLVGFLRKIVVDLHRLTVLTQHLHKDMLNENEEMQMLHFSSKTFGSAAQASFETSSPEDSDCISDVAISASSMLHPTIENEVNSCSTDSSYYRHSILNHMIGFATIEKVDFGGDNLAVEFNSNWVGEGSISGLNLMIKLSQIQCLAWLTLKTVFISIRNFLYNPDRNLFRRSAAETPLFHLDPPHTEPSRSPGHLHSSPLPAKSDPPHAAETSLSLSLCITEMEACGRGYTDCSTPCFLLLLPDSSTISINVSTISIKGAGNILEASEGGLSTELLRVLRRKVHEFSATNQCQETHWKQDYAGFSREMQHYLLPYNDSSSSPVFLIQMRSCLACPHSHMIFGILILQGSMAHCVTFIIMSSRMKMSGSPEDANSSVKQNLSSKKTRWSADSDYKIPDGAIVAIQDLQQHMYFAVEPVETKYHLIGTPHYFLVGERALFKEMQRMVEMQGCVKCKDQSWTCKDSWLERGGSNHGHAIEEDWDASIIGGELESRDKGVPLQCPRGADRRDSGIPFLTTLLQIPPIPHCTTQQVIDGK</sequence>
<evidence type="ECO:0000313" key="2">
    <source>
        <dbReference type="EMBL" id="KAK8963808.1"/>
    </source>
</evidence>
<organism evidence="2 3">
    <name type="scientific">Platanthera guangdongensis</name>
    <dbReference type="NCBI Taxonomy" id="2320717"/>
    <lineage>
        <taxon>Eukaryota</taxon>
        <taxon>Viridiplantae</taxon>
        <taxon>Streptophyta</taxon>
        <taxon>Embryophyta</taxon>
        <taxon>Tracheophyta</taxon>
        <taxon>Spermatophyta</taxon>
        <taxon>Magnoliopsida</taxon>
        <taxon>Liliopsida</taxon>
        <taxon>Asparagales</taxon>
        <taxon>Orchidaceae</taxon>
        <taxon>Orchidoideae</taxon>
        <taxon>Orchideae</taxon>
        <taxon>Orchidinae</taxon>
        <taxon>Platanthera</taxon>
    </lineage>
</organism>
<comment type="caution">
    <text evidence="2">The sequence shown here is derived from an EMBL/GenBank/DDBJ whole genome shotgun (WGS) entry which is preliminary data.</text>
</comment>
<evidence type="ECO:0000313" key="3">
    <source>
        <dbReference type="Proteomes" id="UP001412067"/>
    </source>
</evidence>
<accession>A0ABR2MI47</accession>
<name>A0ABR2MI47_9ASPA</name>
<evidence type="ECO:0000256" key="1">
    <source>
        <dbReference type="SAM" id="MobiDB-lite"/>
    </source>
</evidence>
<dbReference type="Proteomes" id="UP001412067">
    <property type="component" value="Unassembled WGS sequence"/>
</dbReference>
<gene>
    <name evidence="2" type="ORF">KSP40_PGU006440</name>
</gene>
<reference evidence="2 3" key="1">
    <citation type="journal article" date="2022" name="Nat. Plants">
        <title>Genomes of leafy and leafless Platanthera orchids illuminate the evolution of mycoheterotrophy.</title>
        <authorList>
            <person name="Li M.H."/>
            <person name="Liu K.W."/>
            <person name="Li Z."/>
            <person name="Lu H.C."/>
            <person name="Ye Q.L."/>
            <person name="Zhang D."/>
            <person name="Wang J.Y."/>
            <person name="Li Y.F."/>
            <person name="Zhong Z.M."/>
            <person name="Liu X."/>
            <person name="Yu X."/>
            <person name="Liu D.K."/>
            <person name="Tu X.D."/>
            <person name="Liu B."/>
            <person name="Hao Y."/>
            <person name="Liao X.Y."/>
            <person name="Jiang Y.T."/>
            <person name="Sun W.H."/>
            <person name="Chen J."/>
            <person name="Chen Y.Q."/>
            <person name="Ai Y."/>
            <person name="Zhai J.W."/>
            <person name="Wu S.S."/>
            <person name="Zhou Z."/>
            <person name="Hsiao Y.Y."/>
            <person name="Wu W.L."/>
            <person name="Chen Y.Y."/>
            <person name="Lin Y.F."/>
            <person name="Hsu J.L."/>
            <person name="Li C.Y."/>
            <person name="Wang Z.W."/>
            <person name="Zhao X."/>
            <person name="Zhong W.Y."/>
            <person name="Ma X.K."/>
            <person name="Ma L."/>
            <person name="Huang J."/>
            <person name="Chen G.Z."/>
            <person name="Huang M.Z."/>
            <person name="Huang L."/>
            <person name="Peng D.H."/>
            <person name="Luo Y.B."/>
            <person name="Zou S.Q."/>
            <person name="Chen S.P."/>
            <person name="Lan S."/>
            <person name="Tsai W.C."/>
            <person name="Van de Peer Y."/>
            <person name="Liu Z.J."/>
        </authorList>
    </citation>
    <scope>NUCLEOTIDE SEQUENCE [LARGE SCALE GENOMIC DNA]</scope>
    <source>
        <strain evidence="2">Lor288</strain>
    </source>
</reference>
<proteinExistence type="predicted"/>
<evidence type="ECO:0008006" key="4">
    <source>
        <dbReference type="Google" id="ProtNLM"/>
    </source>
</evidence>
<dbReference type="EMBL" id="JBBWWR010000007">
    <property type="protein sequence ID" value="KAK8963808.1"/>
    <property type="molecule type" value="Genomic_DNA"/>
</dbReference>
<keyword evidence="3" id="KW-1185">Reference proteome</keyword>
<protein>
    <recommendedName>
        <fullName evidence="4">Vacuolar protein sorting-associated protein 13 VPS13 adaptor binding domain-containing protein</fullName>
    </recommendedName>
</protein>